<dbReference type="EMBL" id="UYSL01023657">
    <property type="protein sequence ID" value="VDL82494.1"/>
    <property type="molecule type" value="Genomic_DNA"/>
</dbReference>
<dbReference type="Proteomes" id="UP000271162">
    <property type="component" value="Unassembled WGS sequence"/>
</dbReference>
<gene>
    <name evidence="2" type="ORF">NBR_LOCUS18769</name>
</gene>
<accession>A0A0N4YNF6</accession>
<keyword evidence="3" id="KW-1185">Reference proteome</keyword>
<feature type="compositionally biased region" description="Basic and acidic residues" evidence="1">
    <location>
        <begin position="80"/>
        <end position="96"/>
    </location>
</feature>
<evidence type="ECO:0000313" key="2">
    <source>
        <dbReference type="EMBL" id="VDL82494.1"/>
    </source>
</evidence>
<name>A0A0N4YNF6_NIPBR</name>
<protein>
    <submittedName>
        <fullName evidence="4">Ovule protein</fullName>
    </submittedName>
</protein>
<dbReference type="WBParaSite" id="NBR_0001876801-mRNA-1">
    <property type="protein sequence ID" value="NBR_0001876801-mRNA-1"/>
    <property type="gene ID" value="NBR_0001876801"/>
</dbReference>
<feature type="region of interest" description="Disordered" evidence="1">
    <location>
        <begin position="17"/>
        <end position="37"/>
    </location>
</feature>
<dbReference type="AlphaFoldDB" id="A0A0N4YNF6"/>
<feature type="region of interest" description="Disordered" evidence="1">
    <location>
        <begin position="121"/>
        <end position="140"/>
    </location>
</feature>
<feature type="region of interest" description="Disordered" evidence="1">
    <location>
        <begin position="49"/>
        <end position="96"/>
    </location>
</feature>
<evidence type="ECO:0000256" key="1">
    <source>
        <dbReference type="SAM" id="MobiDB-lite"/>
    </source>
</evidence>
<reference evidence="2 3" key="2">
    <citation type="submission" date="2018-11" db="EMBL/GenBank/DDBJ databases">
        <authorList>
            <consortium name="Pathogen Informatics"/>
        </authorList>
    </citation>
    <scope>NUCLEOTIDE SEQUENCE [LARGE SCALE GENOMIC DNA]</scope>
</reference>
<evidence type="ECO:0000313" key="3">
    <source>
        <dbReference type="Proteomes" id="UP000271162"/>
    </source>
</evidence>
<organism evidence="4">
    <name type="scientific">Nippostrongylus brasiliensis</name>
    <name type="common">Rat hookworm</name>
    <dbReference type="NCBI Taxonomy" id="27835"/>
    <lineage>
        <taxon>Eukaryota</taxon>
        <taxon>Metazoa</taxon>
        <taxon>Ecdysozoa</taxon>
        <taxon>Nematoda</taxon>
        <taxon>Chromadorea</taxon>
        <taxon>Rhabditida</taxon>
        <taxon>Rhabditina</taxon>
        <taxon>Rhabditomorpha</taxon>
        <taxon>Strongyloidea</taxon>
        <taxon>Heligmosomidae</taxon>
        <taxon>Nippostrongylus</taxon>
    </lineage>
</organism>
<sequence>MKDRIAELEFELEAAKRNAAKGTVSSTDDGLSCKAQDLSDDDYVAQLTEETPGPDREIAEEDLSTDAQTKDGDEMDINDNNDRREENENNSDKECNIQKGLHEMEMCLYRLPKRKIRRGAMQYPRFQENHGTHGGNVSRA</sequence>
<evidence type="ECO:0000313" key="4">
    <source>
        <dbReference type="WBParaSite" id="NBR_0001876801-mRNA-1"/>
    </source>
</evidence>
<proteinExistence type="predicted"/>
<reference evidence="4" key="1">
    <citation type="submission" date="2017-02" db="UniProtKB">
        <authorList>
            <consortium name="WormBaseParasite"/>
        </authorList>
    </citation>
    <scope>IDENTIFICATION</scope>
</reference>